<evidence type="ECO:0000259" key="1">
    <source>
        <dbReference type="Pfam" id="PF13538"/>
    </source>
</evidence>
<gene>
    <name evidence="2" type="ORF">BCT54_13105</name>
</gene>
<organism evidence="2 3">
    <name type="scientific">Vibrio splendidus</name>
    <dbReference type="NCBI Taxonomy" id="29497"/>
    <lineage>
        <taxon>Bacteria</taxon>
        <taxon>Pseudomonadati</taxon>
        <taxon>Pseudomonadota</taxon>
        <taxon>Gammaproteobacteria</taxon>
        <taxon>Vibrionales</taxon>
        <taxon>Vibrionaceae</taxon>
        <taxon>Vibrio</taxon>
    </lineage>
</organism>
<dbReference type="InterPro" id="IPR027417">
    <property type="entry name" value="P-loop_NTPase"/>
</dbReference>
<dbReference type="Pfam" id="PF13604">
    <property type="entry name" value="AAA_30"/>
    <property type="match status" value="1"/>
</dbReference>
<dbReference type="CDD" id="cd18809">
    <property type="entry name" value="SF1_C_RecD"/>
    <property type="match status" value="1"/>
</dbReference>
<comment type="caution">
    <text evidence="2">The sequence shown here is derived from an EMBL/GenBank/DDBJ whole genome shotgun (WGS) entry which is preliminary data.</text>
</comment>
<evidence type="ECO:0000313" key="3">
    <source>
        <dbReference type="Proteomes" id="UP000235533"/>
    </source>
</evidence>
<dbReference type="Proteomes" id="UP000235533">
    <property type="component" value="Unassembled WGS sequence"/>
</dbReference>
<dbReference type="Gene3D" id="3.40.50.300">
    <property type="entry name" value="P-loop containing nucleotide triphosphate hydrolases"/>
    <property type="match status" value="2"/>
</dbReference>
<evidence type="ECO:0000313" key="2">
    <source>
        <dbReference type="EMBL" id="PMM40015.1"/>
    </source>
</evidence>
<dbReference type="AlphaFoldDB" id="A0A2N7JIQ3"/>
<feature type="domain" description="UvrD-like helicase C-terminal" evidence="1">
    <location>
        <begin position="690"/>
        <end position="735"/>
    </location>
</feature>
<proteinExistence type="predicted"/>
<dbReference type="Pfam" id="PF13538">
    <property type="entry name" value="UvrD_C_2"/>
    <property type="match status" value="1"/>
</dbReference>
<accession>A0A2N7JIQ3</accession>
<dbReference type="SUPFAM" id="SSF52540">
    <property type="entry name" value="P-loop containing nucleoside triphosphate hydrolases"/>
    <property type="match status" value="2"/>
</dbReference>
<dbReference type="InterPro" id="IPR027785">
    <property type="entry name" value="UvrD-like_helicase_C"/>
</dbReference>
<name>A0A2N7JIQ3_VIBSP</name>
<protein>
    <recommendedName>
        <fullName evidence="1">UvrD-like helicase C-terminal domain-containing protein</fullName>
    </recommendedName>
</protein>
<dbReference type="Gene3D" id="2.30.30.940">
    <property type="match status" value="1"/>
</dbReference>
<sequence>MSVHIKKAFAYKAPSEAEVWLFSCTNQKELINYRPQHHATSGKLLLVSFDVEGELALFERALKQYELPTLTKKLFLGHPEFRGIGCGKSRIMMAIKRVGSARQFLNELKSGNLAALVDAFNSIERGVAFLTAYQNVHAEFESIEFIDQAGYDKRTAHRLFRLLGRSTKSLLTSNPYAPIRMGTRFNNAWGVAERLRKTSEINIPDDSPVRLIGAIDCVVYRALKQNHTAITEEKFRVALSSLIDESLIDIAIDTSLSLTAICRTSRGDYQGVGLANLESIVERSMASKIAISREGKLPSRRIFSLINEFDEHSSRMNGFNLTEEQKKLAFNTLTNDLSIAQGEGGTGKSTAMACVKYVCNRLDRPAYFVAVAGIAKKRVNDELERMCVIRKQNTNLFGESEYEVCSYTVRGLIQQIELTLNNPDIKGAIQLNDNPLIVFDESSMLDLSLVVEFLSLLDKHASRYSISMVGDIAQIAPVGFGVVWQHAVRLGALNADTVPYSELKRVHRQGAGNPIREVATLVRTVGHLMKSEWCNRTHEFSNNPLTELTDLSSFTGQAGVYYSQISDSQIIQNAYSLSKQLGLDKSQVITPYSNADNLLSTVSINSHFIANERYSVNSDTLWGFAKGDRIIVTQNFASLDLYNGDMATVADIVYEQEDAGENIQKKLVCQFAEKTVYIDEGACFDTGLVHCYGITIHKTQGSEFAYTIVLLPSSTSTSFVENSMIYTALTRSKIATIFIGDMDILTRAINSKPAYMRICTGFDLKAELHNQFLLSA</sequence>
<reference evidence="3" key="1">
    <citation type="submission" date="2016-07" db="EMBL/GenBank/DDBJ databases">
        <title>Nontailed viruses are major unrecognized killers of bacteria in the ocean.</title>
        <authorList>
            <person name="Kauffman K."/>
            <person name="Hussain F."/>
            <person name="Yang J."/>
            <person name="Arevalo P."/>
            <person name="Brown J."/>
            <person name="Cutler M."/>
            <person name="Kelly L."/>
            <person name="Polz M.F."/>
        </authorList>
    </citation>
    <scope>NUCLEOTIDE SEQUENCE [LARGE SCALE GENOMIC DNA]</scope>
    <source>
        <strain evidence="3">10N.261.48.B5</strain>
    </source>
</reference>
<dbReference type="EMBL" id="MCZF01000307">
    <property type="protein sequence ID" value="PMM40015.1"/>
    <property type="molecule type" value="Genomic_DNA"/>
</dbReference>